<feature type="region of interest" description="Disordered" evidence="1">
    <location>
        <begin position="622"/>
        <end position="652"/>
    </location>
</feature>
<keyword evidence="3" id="KW-1185">Reference proteome</keyword>
<feature type="region of interest" description="Disordered" evidence="1">
    <location>
        <begin position="400"/>
        <end position="453"/>
    </location>
</feature>
<gene>
    <name evidence="2" type="ORF">C8F04DRAFT_1389397</name>
</gene>
<feature type="compositionally biased region" description="Low complexity" evidence="1">
    <location>
        <begin position="422"/>
        <end position="433"/>
    </location>
</feature>
<sequence>MSSGKRGSLLTQAGDAFNQFRFGRRRPSIRQPVPQPVLAVPHVIDISAPPPDEEIEERQRLKDAAAQSIGLGPLLEPTEEEEEHKENEQEQEQQEQEQDEALIPLPPFPASPALLAPFATLADTLPKYYPPSSLRIFALAKQWKGRHLLLSLPIPPAARTRARTGPGVAHLHLFKGPAPDERELERLEINADSVVFVADDAAQPQPDVGHTGWHVVKVAGADVGALKRDWNPTDDAGRTVWLLHLASPADAQRWISAIKSAILEQRTHRAGLAPTLTPNNSSEPRGDMDVMLSLRLQASGSGSAPHTPRLGSAPPTNPNPQTQTHSQPPTPTTPTHPHARPVTTHGHPNTAGYAASLAPSTSAASNYANSESRSVRSVATAPAPSNSSSFLPGSASFSNPFARSPSGSASENKHKREHKSRSASSSTTTTVRSNPGTISQSAGMGGGERGGRPTTAVAALKGLFSAYGGAGSGASSASAGLHTTTATATANRPRSSSAASFVSVGSRASRTSFAPASSVLGIGRASHSAAHGHPGRATSLSGPAHPASASSAHGHARAQGFPYRANVRASSASADELVPSSSSFATLSGSSASAGTTGNPNGAESFGRMGALLGNIHANGVGGGVAPRARPSTGPGGGSGRNTSTNTLPVGVGGLERRIVGQREDLAAASSSHPSHPSTTAAADAEDEGQELIAPKRRTLSSLGLPFGLGGSGTGTPLQPPPRRKRWTGGSFSSATSNGNSTGATGSKWEKEKRRDRAISEDGHAASSSYSNGNGNGNGYPTQARTNGRPGSAGSHPGSVHRPGSSNGTMYAHPHANGSSGTAGSFGVRSTSGAGGGGGGSYAGSVRTFEER</sequence>
<feature type="region of interest" description="Disordered" evidence="1">
    <location>
        <begin position="703"/>
        <end position="852"/>
    </location>
</feature>
<feature type="compositionally biased region" description="Low complexity" evidence="1">
    <location>
        <begin position="541"/>
        <end position="553"/>
    </location>
</feature>
<feature type="compositionally biased region" description="Low complexity" evidence="1">
    <location>
        <begin position="843"/>
        <end position="852"/>
    </location>
</feature>
<evidence type="ECO:0000313" key="2">
    <source>
        <dbReference type="EMBL" id="KAJ7043974.1"/>
    </source>
</evidence>
<evidence type="ECO:0000313" key="3">
    <source>
        <dbReference type="Proteomes" id="UP001218188"/>
    </source>
</evidence>
<comment type="caution">
    <text evidence="2">The sequence shown here is derived from an EMBL/GenBank/DDBJ whole genome shotgun (WGS) entry which is preliminary data.</text>
</comment>
<feature type="compositionally biased region" description="Low complexity" evidence="1">
    <location>
        <begin position="335"/>
        <end position="345"/>
    </location>
</feature>
<feature type="compositionally biased region" description="Gly residues" evidence="1">
    <location>
        <begin position="833"/>
        <end position="842"/>
    </location>
</feature>
<dbReference type="AlphaFoldDB" id="A0AAD6XG43"/>
<feature type="region of interest" description="Disordered" evidence="1">
    <location>
        <begin position="524"/>
        <end position="557"/>
    </location>
</feature>
<feature type="region of interest" description="Disordered" evidence="1">
    <location>
        <begin position="298"/>
        <end position="355"/>
    </location>
</feature>
<feature type="region of interest" description="Disordered" evidence="1">
    <location>
        <begin position="41"/>
        <end position="106"/>
    </location>
</feature>
<dbReference type="Proteomes" id="UP001218188">
    <property type="component" value="Unassembled WGS sequence"/>
</dbReference>
<evidence type="ECO:0008006" key="4">
    <source>
        <dbReference type="Google" id="ProtNLM"/>
    </source>
</evidence>
<feature type="compositionally biased region" description="Low complexity" evidence="1">
    <location>
        <begin position="667"/>
        <end position="683"/>
    </location>
</feature>
<feature type="compositionally biased region" description="Polar residues" evidence="1">
    <location>
        <begin position="730"/>
        <end position="745"/>
    </location>
</feature>
<feature type="non-terminal residue" evidence="2">
    <location>
        <position position="1"/>
    </location>
</feature>
<proteinExistence type="predicted"/>
<protein>
    <recommendedName>
        <fullName evidence="4">PH domain-containing protein</fullName>
    </recommendedName>
</protein>
<name>A0AAD6XG43_9AGAR</name>
<feature type="region of interest" description="Disordered" evidence="1">
    <location>
        <begin position="581"/>
        <end position="606"/>
    </location>
</feature>
<organism evidence="2 3">
    <name type="scientific">Mycena alexandri</name>
    <dbReference type="NCBI Taxonomy" id="1745969"/>
    <lineage>
        <taxon>Eukaryota</taxon>
        <taxon>Fungi</taxon>
        <taxon>Dikarya</taxon>
        <taxon>Basidiomycota</taxon>
        <taxon>Agaricomycotina</taxon>
        <taxon>Agaricomycetes</taxon>
        <taxon>Agaricomycetidae</taxon>
        <taxon>Agaricales</taxon>
        <taxon>Marasmiineae</taxon>
        <taxon>Mycenaceae</taxon>
        <taxon>Mycena</taxon>
    </lineage>
</organism>
<dbReference type="EMBL" id="JARJCM010000008">
    <property type="protein sequence ID" value="KAJ7043974.1"/>
    <property type="molecule type" value="Genomic_DNA"/>
</dbReference>
<evidence type="ECO:0000256" key="1">
    <source>
        <dbReference type="SAM" id="MobiDB-lite"/>
    </source>
</evidence>
<reference evidence="2" key="1">
    <citation type="submission" date="2023-03" db="EMBL/GenBank/DDBJ databases">
        <title>Massive genome expansion in bonnet fungi (Mycena s.s.) driven by repeated elements and novel gene families across ecological guilds.</title>
        <authorList>
            <consortium name="Lawrence Berkeley National Laboratory"/>
            <person name="Harder C.B."/>
            <person name="Miyauchi S."/>
            <person name="Viragh M."/>
            <person name="Kuo A."/>
            <person name="Thoen E."/>
            <person name="Andreopoulos B."/>
            <person name="Lu D."/>
            <person name="Skrede I."/>
            <person name="Drula E."/>
            <person name="Henrissat B."/>
            <person name="Morin E."/>
            <person name="Kohler A."/>
            <person name="Barry K."/>
            <person name="LaButti K."/>
            <person name="Morin E."/>
            <person name="Salamov A."/>
            <person name="Lipzen A."/>
            <person name="Mereny Z."/>
            <person name="Hegedus B."/>
            <person name="Baldrian P."/>
            <person name="Stursova M."/>
            <person name="Weitz H."/>
            <person name="Taylor A."/>
            <person name="Grigoriev I.V."/>
            <person name="Nagy L.G."/>
            <person name="Martin F."/>
            <person name="Kauserud H."/>
        </authorList>
    </citation>
    <scope>NUCLEOTIDE SEQUENCE</scope>
    <source>
        <strain evidence="2">CBHHK200</strain>
    </source>
</reference>
<feature type="compositionally biased region" description="Acidic residues" evidence="1">
    <location>
        <begin position="77"/>
        <end position="100"/>
    </location>
</feature>
<feature type="region of interest" description="Disordered" evidence="1">
    <location>
        <begin position="666"/>
        <end position="687"/>
    </location>
</feature>
<feature type="compositionally biased region" description="Low complexity" evidence="1">
    <location>
        <begin position="581"/>
        <end position="598"/>
    </location>
</feature>
<accession>A0AAD6XG43</accession>
<feature type="compositionally biased region" description="Basic and acidic residues" evidence="1">
    <location>
        <begin position="748"/>
        <end position="764"/>
    </location>
</feature>